<dbReference type="SUPFAM" id="SSF53756">
    <property type="entry name" value="UDP-Glycosyltransferase/glycogen phosphorylase"/>
    <property type="match status" value="1"/>
</dbReference>
<reference evidence="2 3" key="1">
    <citation type="submission" date="2019-03" db="EMBL/GenBank/DDBJ databases">
        <title>Dyadobacter AR-3-6 sp. nov., isolated from arctic soil.</title>
        <authorList>
            <person name="Chaudhary D.K."/>
        </authorList>
    </citation>
    <scope>NUCLEOTIDE SEQUENCE [LARGE SCALE GENOMIC DNA]</scope>
    <source>
        <strain evidence="2 3">AR-3-6</strain>
    </source>
</reference>
<protein>
    <submittedName>
        <fullName evidence="2">Glycosyltransferase</fullName>
    </submittedName>
</protein>
<evidence type="ECO:0000259" key="1">
    <source>
        <dbReference type="Pfam" id="PF00534"/>
    </source>
</evidence>
<dbReference type="PANTHER" id="PTHR45947">
    <property type="entry name" value="SULFOQUINOVOSYL TRANSFERASE SQD2"/>
    <property type="match status" value="1"/>
</dbReference>
<proteinExistence type="predicted"/>
<evidence type="ECO:0000313" key="2">
    <source>
        <dbReference type="EMBL" id="TDE08413.1"/>
    </source>
</evidence>
<name>A0A4R5DDR7_9BACT</name>
<dbReference type="GO" id="GO:0016757">
    <property type="term" value="F:glycosyltransferase activity"/>
    <property type="evidence" value="ECO:0007669"/>
    <property type="project" value="InterPro"/>
</dbReference>
<organism evidence="2 3">
    <name type="scientific">Dyadobacter psychrotolerans</name>
    <dbReference type="NCBI Taxonomy" id="2541721"/>
    <lineage>
        <taxon>Bacteria</taxon>
        <taxon>Pseudomonadati</taxon>
        <taxon>Bacteroidota</taxon>
        <taxon>Cytophagia</taxon>
        <taxon>Cytophagales</taxon>
        <taxon>Spirosomataceae</taxon>
        <taxon>Dyadobacter</taxon>
    </lineage>
</organism>
<dbReference type="EMBL" id="SMFL01000026">
    <property type="protein sequence ID" value="TDE08413.1"/>
    <property type="molecule type" value="Genomic_DNA"/>
</dbReference>
<dbReference type="Proteomes" id="UP000294850">
    <property type="component" value="Unassembled WGS sequence"/>
</dbReference>
<keyword evidence="3" id="KW-1185">Reference proteome</keyword>
<gene>
    <name evidence="2" type="ORF">E0F88_32670</name>
</gene>
<feature type="domain" description="Glycosyl transferase family 1" evidence="1">
    <location>
        <begin position="244"/>
        <end position="396"/>
    </location>
</feature>
<dbReference type="PANTHER" id="PTHR45947:SF3">
    <property type="entry name" value="SULFOQUINOVOSYL TRANSFERASE SQD2"/>
    <property type="match status" value="1"/>
</dbReference>
<dbReference type="AlphaFoldDB" id="A0A4R5DDR7"/>
<evidence type="ECO:0000313" key="3">
    <source>
        <dbReference type="Proteomes" id="UP000294850"/>
    </source>
</evidence>
<sequence length="425" mass="48092">MYCFCKVMAQFPLKLSTSTKNNMKTIALFAFACDPSLGSEPGNGWSWVSGLAQKGYQIHCFTRSSGKENIDKKPKIENVTFHYVTLPFGFEKLFASSTPGMYLYYIIWQYTAYRTCKHLSKKIIFDVAHHVTWGSTQMGSFIYKLGIPFIFGPAGGGQVAPEAFKKYFLNHWDAEVKREKVSKWLLKYNPACKKMLKEAQVVLSSNPDTMRMVQKAGAKNVVLSFDATVPNWFIPASHIRRNTERGKLKLLWVGRFMPRKGLLLVIEVMKALKDFPGITLSVVGDGEMKSAFLDKVEDYQLNDTVFWMGKVPYEDVIGYYKSHDAFIFTSLRDSGPAQLVEAMAYSLPIITINLHGQAILVSDQRGTKCDCETPEIAIDSLRNAVLELSEDPELLQQKSIGAFTFAKEQTWDKKIDSIVSNYYPI</sequence>
<dbReference type="Pfam" id="PF00534">
    <property type="entry name" value="Glycos_transf_1"/>
    <property type="match status" value="1"/>
</dbReference>
<dbReference type="InterPro" id="IPR050194">
    <property type="entry name" value="Glycosyltransferase_grp1"/>
</dbReference>
<dbReference type="InterPro" id="IPR001296">
    <property type="entry name" value="Glyco_trans_1"/>
</dbReference>
<dbReference type="OrthoDB" id="596635at2"/>
<keyword evidence="2" id="KW-0808">Transferase</keyword>
<accession>A0A4R5DDR7</accession>
<comment type="caution">
    <text evidence="2">The sequence shown here is derived from an EMBL/GenBank/DDBJ whole genome shotgun (WGS) entry which is preliminary data.</text>
</comment>
<dbReference type="CDD" id="cd03801">
    <property type="entry name" value="GT4_PimA-like"/>
    <property type="match status" value="1"/>
</dbReference>
<dbReference type="Gene3D" id="3.40.50.2000">
    <property type="entry name" value="Glycogen Phosphorylase B"/>
    <property type="match status" value="2"/>
</dbReference>